<proteinExistence type="predicted"/>
<dbReference type="AlphaFoldDB" id="A0A0G4H637"/>
<protein>
    <submittedName>
        <fullName evidence="1">Uncharacterized protein</fullName>
    </submittedName>
</protein>
<sequence length="284" mass="31827">MDADTEAVLSLEFMREEPQDACSLKALEAVLIQGRRLRSWVQSEGEQRRKRRLRENEERKETVRALSKSVPVDRGAEAFTDAMWKRCEKIREMFANTEEDGPGSGSPGDFEGICEFEGMCEEFNRLLGQLETQGQSVGVTRPVPWQISQCAAADPLRRDATVDLEGGKITNRFGQNIWGAECGCCGVEIQNGAHGEGTDRWHCLDCALDTCMECEALLRSVEAEGVLTAEELRQFDPHWDHLRVVEQTVPVFLRLQTQLSTASEALQAAFSVYGPRPCLGCRRK</sequence>
<accession>A0A0G4H637</accession>
<dbReference type="EMBL" id="CDMZ01001921">
    <property type="protein sequence ID" value="CEM39322.1"/>
    <property type="molecule type" value="Genomic_DNA"/>
</dbReference>
<organism evidence="1">
    <name type="scientific">Chromera velia CCMP2878</name>
    <dbReference type="NCBI Taxonomy" id="1169474"/>
    <lineage>
        <taxon>Eukaryota</taxon>
        <taxon>Sar</taxon>
        <taxon>Alveolata</taxon>
        <taxon>Colpodellida</taxon>
        <taxon>Chromeraceae</taxon>
        <taxon>Chromera</taxon>
    </lineage>
</organism>
<name>A0A0G4H637_9ALVE</name>
<gene>
    <name evidence="1" type="ORF">Cvel_24842</name>
</gene>
<reference evidence="1" key="1">
    <citation type="submission" date="2014-11" db="EMBL/GenBank/DDBJ databases">
        <authorList>
            <person name="Otto D Thomas"/>
            <person name="Naeem Raeece"/>
        </authorList>
    </citation>
    <scope>NUCLEOTIDE SEQUENCE</scope>
</reference>
<evidence type="ECO:0000313" key="1">
    <source>
        <dbReference type="EMBL" id="CEM39322.1"/>
    </source>
</evidence>
<dbReference type="VEuPathDB" id="CryptoDB:Cvel_24842"/>